<evidence type="ECO:0000259" key="5">
    <source>
        <dbReference type="PROSITE" id="PS50966"/>
    </source>
</evidence>
<evidence type="ECO:0000256" key="4">
    <source>
        <dbReference type="PROSITE-ProRule" id="PRU00325"/>
    </source>
</evidence>
<dbReference type="Pfam" id="PF04434">
    <property type="entry name" value="SWIM"/>
    <property type="match status" value="1"/>
</dbReference>
<dbReference type="InterPro" id="IPR007527">
    <property type="entry name" value="Znf_SWIM"/>
</dbReference>
<dbReference type="PANTHER" id="PTHR31973">
    <property type="entry name" value="POLYPROTEIN, PUTATIVE-RELATED"/>
    <property type="match status" value="1"/>
</dbReference>
<accession>A0AAF0X656</accession>
<dbReference type="PROSITE" id="PS50966">
    <property type="entry name" value="ZF_SWIM"/>
    <property type="match status" value="1"/>
</dbReference>
<evidence type="ECO:0000313" key="7">
    <source>
        <dbReference type="Proteomes" id="UP000077755"/>
    </source>
</evidence>
<dbReference type="InterPro" id="IPR006564">
    <property type="entry name" value="Znf_PMZ"/>
</dbReference>
<protein>
    <recommendedName>
        <fullName evidence="5">SWIM-type domain-containing protein</fullName>
    </recommendedName>
</protein>
<keyword evidence="7" id="KW-1185">Reference proteome</keyword>
<sequence>MNAFKWLAEKPKSQWSRCGFRDICKSDVFVNNNCEIFNNAINPFRGMGIITMFKSIHTACMQRIEKRKSKMEARNTVFCTKALKKLDKAMRLATKARPVWNGGDKFQVTMSAGGHEIVVDLKKRECACRKWQLTGIPCFHACACIFFKKENPINYMHDCYKREHYLNVYNNILEPINGEEFWDQVDELGPLSPLARESDPTMLKRKGTSLRCGICQEYGHNSRTCKKKQKEISAATMRREKLQEQ</sequence>
<keyword evidence="1" id="KW-0479">Metal-binding</keyword>
<dbReference type="PANTHER" id="PTHR31973:SF187">
    <property type="entry name" value="MUTATOR TRANSPOSASE MUDRA PROTEIN"/>
    <property type="match status" value="1"/>
</dbReference>
<organism evidence="6 7">
    <name type="scientific">Daucus carota subsp. sativus</name>
    <name type="common">Carrot</name>
    <dbReference type="NCBI Taxonomy" id="79200"/>
    <lineage>
        <taxon>Eukaryota</taxon>
        <taxon>Viridiplantae</taxon>
        <taxon>Streptophyta</taxon>
        <taxon>Embryophyta</taxon>
        <taxon>Tracheophyta</taxon>
        <taxon>Spermatophyta</taxon>
        <taxon>Magnoliopsida</taxon>
        <taxon>eudicotyledons</taxon>
        <taxon>Gunneridae</taxon>
        <taxon>Pentapetalae</taxon>
        <taxon>asterids</taxon>
        <taxon>campanulids</taxon>
        <taxon>Apiales</taxon>
        <taxon>Apiaceae</taxon>
        <taxon>Apioideae</taxon>
        <taxon>Scandiceae</taxon>
        <taxon>Daucinae</taxon>
        <taxon>Daucus</taxon>
        <taxon>Daucus sect. Daucus</taxon>
    </lineage>
</organism>
<evidence type="ECO:0000256" key="1">
    <source>
        <dbReference type="ARBA" id="ARBA00022723"/>
    </source>
</evidence>
<dbReference type="EMBL" id="CP093347">
    <property type="protein sequence ID" value="WOH01152.1"/>
    <property type="molecule type" value="Genomic_DNA"/>
</dbReference>
<proteinExistence type="predicted"/>
<dbReference type="GO" id="GO:0008270">
    <property type="term" value="F:zinc ion binding"/>
    <property type="evidence" value="ECO:0007669"/>
    <property type="project" value="UniProtKB-KW"/>
</dbReference>
<feature type="domain" description="SWIM-type" evidence="5">
    <location>
        <begin position="106"/>
        <end position="149"/>
    </location>
</feature>
<dbReference type="Proteomes" id="UP000077755">
    <property type="component" value="Chromosome 5"/>
</dbReference>
<keyword evidence="2 4" id="KW-0863">Zinc-finger</keyword>
<reference evidence="6" key="1">
    <citation type="journal article" date="2016" name="Nat. Genet.">
        <title>A high-quality carrot genome assembly provides new insights into carotenoid accumulation and asterid genome evolution.</title>
        <authorList>
            <person name="Iorizzo M."/>
            <person name="Ellison S."/>
            <person name="Senalik D."/>
            <person name="Zeng P."/>
            <person name="Satapoomin P."/>
            <person name="Huang J."/>
            <person name="Bowman M."/>
            <person name="Iovene M."/>
            <person name="Sanseverino W."/>
            <person name="Cavagnaro P."/>
            <person name="Yildiz M."/>
            <person name="Macko-Podgorni A."/>
            <person name="Moranska E."/>
            <person name="Grzebelus E."/>
            <person name="Grzebelus D."/>
            <person name="Ashrafi H."/>
            <person name="Zheng Z."/>
            <person name="Cheng S."/>
            <person name="Spooner D."/>
            <person name="Van Deynze A."/>
            <person name="Simon P."/>
        </authorList>
    </citation>
    <scope>NUCLEOTIDE SEQUENCE</scope>
    <source>
        <tissue evidence="6">Leaf</tissue>
    </source>
</reference>
<dbReference type="AlphaFoldDB" id="A0AAF0X656"/>
<evidence type="ECO:0000256" key="2">
    <source>
        <dbReference type="ARBA" id="ARBA00022771"/>
    </source>
</evidence>
<evidence type="ECO:0000256" key="3">
    <source>
        <dbReference type="ARBA" id="ARBA00022833"/>
    </source>
</evidence>
<evidence type="ECO:0000313" key="6">
    <source>
        <dbReference type="EMBL" id="WOH01152.1"/>
    </source>
</evidence>
<name>A0AAF0X656_DAUCS</name>
<reference evidence="6" key="2">
    <citation type="submission" date="2022-03" db="EMBL/GenBank/DDBJ databases">
        <title>Draft title - Genomic analysis of global carrot germplasm unveils the trajectory of domestication and the origin of high carotenoid orange carrot.</title>
        <authorList>
            <person name="Iorizzo M."/>
            <person name="Ellison S."/>
            <person name="Senalik D."/>
            <person name="Macko-Podgorni A."/>
            <person name="Grzebelus D."/>
            <person name="Bostan H."/>
            <person name="Rolling W."/>
            <person name="Curaba J."/>
            <person name="Simon P."/>
        </authorList>
    </citation>
    <scope>NUCLEOTIDE SEQUENCE</scope>
    <source>
        <tissue evidence="6">Leaf</tissue>
    </source>
</reference>
<keyword evidence="3" id="KW-0862">Zinc</keyword>
<gene>
    <name evidence="6" type="ORF">DCAR_0520533</name>
</gene>
<dbReference type="SMART" id="SM00575">
    <property type="entry name" value="ZnF_PMZ"/>
    <property type="match status" value="1"/>
</dbReference>